<evidence type="ECO:0000256" key="11">
    <source>
        <dbReference type="ARBA" id="ARBA00025198"/>
    </source>
</evidence>
<evidence type="ECO:0000256" key="13">
    <source>
        <dbReference type="ARBA" id="ARBA00026054"/>
    </source>
</evidence>
<dbReference type="EMBL" id="BJTG01000005">
    <property type="protein sequence ID" value="GEJ57667.1"/>
    <property type="molecule type" value="Genomic_DNA"/>
</dbReference>
<dbReference type="GO" id="GO:0046933">
    <property type="term" value="F:proton-transporting ATP synthase activity, rotational mechanism"/>
    <property type="evidence" value="ECO:0007669"/>
    <property type="project" value="UniProtKB-UniRule"/>
</dbReference>
<dbReference type="Proteomes" id="UP000503640">
    <property type="component" value="Unassembled WGS sequence"/>
</dbReference>
<dbReference type="PANTHER" id="PTHR33445">
    <property type="entry name" value="ATP SYNTHASE SUBUNIT B', CHLOROPLASTIC"/>
    <property type="match status" value="1"/>
</dbReference>
<evidence type="ECO:0000256" key="1">
    <source>
        <dbReference type="ARBA" id="ARBA00005513"/>
    </source>
</evidence>
<dbReference type="AlphaFoldDB" id="A0A7I9VNW8"/>
<dbReference type="GO" id="GO:0045259">
    <property type="term" value="C:proton-transporting ATP synthase complex"/>
    <property type="evidence" value="ECO:0007669"/>
    <property type="project" value="UniProtKB-KW"/>
</dbReference>
<keyword evidence="8 15" id="KW-0406">Ion transport</keyword>
<comment type="subunit">
    <text evidence="13">F-type ATPases have 2 components, F(1) - the catalytic core - and F(0) - the membrane proton channel. F(1) has five subunits: alpha(3), beta(3), gamma(1), delta(1), epsilon(1). F(0) has four main subunits: a(1), b(2) and c(10-14). The alpha and beta chains form an alternating ring which encloses part of the gamma chain. F(1) is attached to F(0) by a central stalk formed by the gamma and epsilon chains, while a peripheral stalk is formed by the delta and b chains.</text>
</comment>
<dbReference type="NCBIfam" id="TIGR01144">
    <property type="entry name" value="ATP_synt_b"/>
    <property type="match status" value="1"/>
</dbReference>
<keyword evidence="4 15" id="KW-0138">CF(0)</keyword>
<dbReference type="PANTHER" id="PTHR33445:SF1">
    <property type="entry name" value="ATP SYNTHASE SUBUNIT B"/>
    <property type="match status" value="1"/>
</dbReference>
<keyword evidence="6 15" id="KW-0375">Hydrogen ion transport</keyword>
<comment type="function">
    <text evidence="11 15">F(1)F(0) ATP synthase produces ATP from ADP in the presence of a proton or sodium gradient. F-type ATPases consist of two structural domains, F(1) containing the extramembraneous catalytic core and F(0) containing the membrane proton channel, linked together by a central stalk and a peripheral stalk. During catalysis, ATP synthesis in the catalytic domain of F(1) is coupled via a rotary mechanism of the central stalk subunits to proton translocation.</text>
</comment>
<feature type="transmembrane region" description="Helical" evidence="15">
    <location>
        <begin position="20"/>
        <end position="40"/>
    </location>
</feature>
<comment type="caution">
    <text evidence="18">The sequence shown here is derived from an EMBL/GenBank/DDBJ whole genome shotgun (WGS) entry which is preliminary data.</text>
</comment>
<evidence type="ECO:0000256" key="9">
    <source>
        <dbReference type="ARBA" id="ARBA00023136"/>
    </source>
</evidence>
<dbReference type="GO" id="GO:0046961">
    <property type="term" value="F:proton-transporting ATPase activity, rotational mechanism"/>
    <property type="evidence" value="ECO:0007669"/>
    <property type="project" value="TreeGrafter"/>
</dbReference>
<evidence type="ECO:0000256" key="2">
    <source>
        <dbReference type="ARBA" id="ARBA00022448"/>
    </source>
</evidence>
<dbReference type="InterPro" id="IPR005864">
    <property type="entry name" value="ATP_synth_F0_bsu_bac"/>
</dbReference>
<evidence type="ECO:0000256" key="7">
    <source>
        <dbReference type="ARBA" id="ARBA00022989"/>
    </source>
</evidence>
<organism evidence="18 19">
    <name type="scientific">Anaeromyxobacter diazotrophicus</name>
    <dbReference type="NCBI Taxonomy" id="2590199"/>
    <lineage>
        <taxon>Bacteria</taxon>
        <taxon>Pseudomonadati</taxon>
        <taxon>Myxococcota</taxon>
        <taxon>Myxococcia</taxon>
        <taxon>Myxococcales</taxon>
        <taxon>Cystobacterineae</taxon>
        <taxon>Anaeromyxobacteraceae</taxon>
        <taxon>Anaeromyxobacter</taxon>
    </lineage>
</organism>
<comment type="subcellular location">
    <subcellularLocation>
        <location evidence="15">Cell membrane</location>
        <topology evidence="15">Single-pass membrane protein</topology>
    </subcellularLocation>
    <subcellularLocation>
        <location evidence="14">Endomembrane system</location>
        <topology evidence="14">Single-pass membrane protein</topology>
    </subcellularLocation>
</comment>
<comment type="similarity">
    <text evidence="1 15 16">Belongs to the ATPase B chain family.</text>
</comment>
<evidence type="ECO:0000256" key="10">
    <source>
        <dbReference type="ARBA" id="ARBA00023310"/>
    </source>
</evidence>
<evidence type="ECO:0000256" key="17">
    <source>
        <dbReference type="SAM" id="Coils"/>
    </source>
</evidence>
<dbReference type="InterPro" id="IPR028987">
    <property type="entry name" value="ATP_synth_B-like_membr_sf"/>
</dbReference>
<dbReference type="Pfam" id="PF00430">
    <property type="entry name" value="ATP-synt_B"/>
    <property type="match status" value="1"/>
</dbReference>
<keyword evidence="2 15" id="KW-0813">Transport</keyword>
<keyword evidence="5 15" id="KW-0812">Transmembrane</keyword>
<dbReference type="InterPro" id="IPR050059">
    <property type="entry name" value="ATP_synthase_B_chain"/>
</dbReference>
<dbReference type="HAMAP" id="MF_01398">
    <property type="entry name" value="ATP_synth_b_bprime"/>
    <property type="match status" value="1"/>
</dbReference>
<keyword evidence="10 15" id="KW-0066">ATP synthesis</keyword>
<comment type="function">
    <text evidence="12">Component of the F(0) channel, it forms part of the peripheral stalk, linking F(1) to F(0). The b'-subunit is a diverged and duplicated form of b found in plants and photosynthetic bacteria.</text>
</comment>
<sequence length="175" mass="19355">MNTVITPVLAAGILDLNPGLTLWTAITFLVLIVVLGKFAWGPIVKMLDERERTIRDAIEQAKKERAEAEKMLAEQKASLAGAQREAQAMAQRSKAEVEALRTELTARARKEADDLVAQARQQIQDEKAKAVAELRGQVADLAIDAARRLIQSSLDEKSQRKLVEEYIAQLPERAA</sequence>
<evidence type="ECO:0000256" key="12">
    <source>
        <dbReference type="ARBA" id="ARBA00025614"/>
    </source>
</evidence>
<reference evidence="19" key="1">
    <citation type="journal article" date="2020" name="Appl. Environ. Microbiol.">
        <title>Diazotrophic Anaeromyxobacter Isolates from Soils.</title>
        <authorList>
            <person name="Masuda Y."/>
            <person name="Yamanaka H."/>
            <person name="Xu Z.X."/>
            <person name="Shiratori Y."/>
            <person name="Aono T."/>
            <person name="Amachi S."/>
            <person name="Senoo K."/>
            <person name="Itoh H."/>
        </authorList>
    </citation>
    <scope>NUCLEOTIDE SEQUENCE [LARGE SCALE GENOMIC DNA]</scope>
    <source>
        <strain evidence="19">R267</strain>
    </source>
</reference>
<evidence type="ECO:0000256" key="8">
    <source>
        <dbReference type="ARBA" id="ARBA00023065"/>
    </source>
</evidence>
<evidence type="ECO:0000313" key="18">
    <source>
        <dbReference type="EMBL" id="GEJ57667.1"/>
    </source>
</evidence>
<name>A0A7I9VNW8_9BACT</name>
<evidence type="ECO:0000313" key="19">
    <source>
        <dbReference type="Proteomes" id="UP000503640"/>
    </source>
</evidence>
<feature type="coiled-coil region" evidence="17">
    <location>
        <begin position="44"/>
        <end position="129"/>
    </location>
</feature>
<dbReference type="GO" id="GO:0005886">
    <property type="term" value="C:plasma membrane"/>
    <property type="evidence" value="ECO:0007669"/>
    <property type="project" value="UniProtKB-SubCell"/>
</dbReference>
<comment type="subunit">
    <text evidence="15">F-type ATPases have 2 components, F(1) - the catalytic core - and F(0) - the membrane proton channel. F(1) has five subunits: alpha(3), beta(3), gamma(1), delta(1), epsilon(1). F(0) has three main subunits: a(1), b(2) and c(10-14). The alpha and beta chains form an alternating ring which encloses part of the gamma chain. F(1) is attached to F(0) by a central stalk formed by the gamma and epsilon chains, while a peripheral stalk is formed by the delta and b chains.</text>
</comment>
<keyword evidence="9 15" id="KW-0472">Membrane</keyword>
<keyword evidence="3 15" id="KW-1003">Cell membrane</keyword>
<evidence type="ECO:0000256" key="14">
    <source>
        <dbReference type="ARBA" id="ARBA00037847"/>
    </source>
</evidence>
<evidence type="ECO:0000256" key="5">
    <source>
        <dbReference type="ARBA" id="ARBA00022692"/>
    </source>
</evidence>
<keyword evidence="7 15" id="KW-1133">Transmembrane helix</keyword>
<keyword evidence="19" id="KW-1185">Reference proteome</keyword>
<dbReference type="CDD" id="cd06503">
    <property type="entry name" value="ATP-synt_Fo_b"/>
    <property type="match status" value="1"/>
</dbReference>
<gene>
    <name evidence="18" type="primary">atpF_2</name>
    <name evidence="15" type="synonym">atpF</name>
    <name evidence="18" type="ORF">AMYX_24080</name>
</gene>
<evidence type="ECO:0000256" key="3">
    <source>
        <dbReference type="ARBA" id="ARBA00022475"/>
    </source>
</evidence>
<proteinExistence type="inferred from homology"/>
<dbReference type="SUPFAM" id="SSF81573">
    <property type="entry name" value="F1F0 ATP synthase subunit B, membrane domain"/>
    <property type="match status" value="1"/>
</dbReference>
<accession>A0A7I9VNW8</accession>
<dbReference type="GO" id="GO:0012505">
    <property type="term" value="C:endomembrane system"/>
    <property type="evidence" value="ECO:0007669"/>
    <property type="project" value="UniProtKB-SubCell"/>
</dbReference>
<evidence type="ECO:0000256" key="4">
    <source>
        <dbReference type="ARBA" id="ARBA00022547"/>
    </source>
</evidence>
<dbReference type="RefSeq" id="WP_176065458.1">
    <property type="nucleotide sequence ID" value="NZ_BJTG01000005.1"/>
</dbReference>
<keyword evidence="17" id="KW-0175">Coiled coil</keyword>
<evidence type="ECO:0000256" key="15">
    <source>
        <dbReference type="HAMAP-Rule" id="MF_01398"/>
    </source>
</evidence>
<evidence type="ECO:0000256" key="6">
    <source>
        <dbReference type="ARBA" id="ARBA00022781"/>
    </source>
</evidence>
<dbReference type="InterPro" id="IPR002146">
    <property type="entry name" value="ATP_synth_b/b'su_bac/chlpt"/>
</dbReference>
<protein>
    <recommendedName>
        <fullName evidence="15">ATP synthase subunit b</fullName>
    </recommendedName>
    <alternativeName>
        <fullName evidence="15">ATP synthase F(0) sector subunit b</fullName>
    </alternativeName>
    <alternativeName>
        <fullName evidence="15">ATPase subunit I</fullName>
    </alternativeName>
    <alternativeName>
        <fullName evidence="15">F-type ATPase subunit b</fullName>
        <shortName evidence="15">F-ATPase subunit b</shortName>
    </alternativeName>
</protein>
<evidence type="ECO:0000256" key="16">
    <source>
        <dbReference type="RuleBase" id="RU003848"/>
    </source>
</evidence>